<dbReference type="InterPro" id="IPR004133">
    <property type="entry name" value="DAN_dom"/>
</dbReference>
<keyword evidence="2" id="KW-0964">Secreted</keyword>
<dbReference type="GO" id="GO:0005615">
    <property type="term" value="C:extracellular space"/>
    <property type="evidence" value="ECO:0007669"/>
    <property type="project" value="TreeGrafter"/>
</dbReference>
<evidence type="ECO:0000256" key="1">
    <source>
        <dbReference type="ARBA" id="ARBA00004613"/>
    </source>
</evidence>
<keyword evidence="4" id="KW-1015">Disulfide bond</keyword>
<sequence>MQTHDSERCPDRQGEECCQKLRLSGITPLDQITVQSYKILFVLRHGQINAFALGLICIIALEHYCKTRTIMNDNRRRKKIGIGIRSAGNNNDRKLKRDVIRYRKIREALDVDFLSQTQEPYVFPSDQNEILENLIEKQFCRKIPIFRNLTTDQGCWAEYKTNYCVGLCASIFVPSSYSNIDEDDQKIDNRDDSYPAYSSRSSHEIFSTITTSPQSTPTRSNAAFFQICQFCAPIFQSRTLNLKCPRRQSADETWVVKKRIQVVESCECTACAV</sequence>
<dbReference type="GO" id="GO:0048018">
    <property type="term" value="F:receptor ligand activity"/>
    <property type="evidence" value="ECO:0007669"/>
    <property type="project" value="TreeGrafter"/>
</dbReference>
<dbReference type="InterPro" id="IPR029034">
    <property type="entry name" value="Cystine-knot_cytokine"/>
</dbReference>
<feature type="domain" description="CTCK" evidence="5">
    <location>
        <begin position="143"/>
        <end position="272"/>
    </location>
</feature>
<organism evidence="6 7">
    <name type="scientific">Romanomermis culicivorax</name>
    <name type="common">Nematode worm</name>
    <dbReference type="NCBI Taxonomy" id="13658"/>
    <lineage>
        <taxon>Eukaryota</taxon>
        <taxon>Metazoa</taxon>
        <taxon>Ecdysozoa</taxon>
        <taxon>Nematoda</taxon>
        <taxon>Enoplea</taxon>
        <taxon>Dorylaimia</taxon>
        <taxon>Mermithida</taxon>
        <taxon>Mermithoidea</taxon>
        <taxon>Mermithidae</taxon>
        <taxon>Romanomermis</taxon>
    </lineage>
</organism>
<keyword evidence="3" id="KW-0732">Signal</keyword>
<evidence type="ECO:0000256" key="3">
    <source>
        <dbReference type="ARBA" id="ARBA00022729"/>
    </source>
</evidence>
<comment type="subcellular location">
    <subcellularLocation>
        <location evidence="1">Secreted</location>
    </subcellularLocation>
</comment>
<protein>
    <submittedName>
        <fullName evidence="7">Bursicon</fullName>
    </submittedName>
</protein>
<dbReference type="AlphaFoldDB" id="A0A915HYU5"/>
<dbReference type="Gene3D" id="2.10.90.10">
    <property type="entry name" value="Cystine-knot cytokines"/>
    <property type="match status" value="1"/>
</dbReference>
<dbReference type="WBParaSite" id="nRc.2.0.1.t06431-RA">
    <property type="protein sequence ID" value="nRc.2.0.1.t06431-RA"/>
    <property type="gene ID" value="nRc.2.0.1.g06431"/>
</dbReference>
<reference evidence="7" key="1">
    <citation type="submission" date="2022-11" db="UniProtKB">
        <authorList>
            <consortium name="WormBaseParasite"/>
        </authorList>
    </citation>
    <scope>IDENTIFICATION</scope>
</reference>
<dbReference type="PANTHER" id="PTHR15283:SF4">
    <property type="entry name" value="BURSICON"/>
    <property type="match status" value="1"/>
</dbReference>
<dbReference type="Proteomes" id="UP000887565">
    <property type="component" value="Unplaced"/>
</dbReference>
<proteinExistence type="predicted"/>
<name>A0A915HYU5_ROMCU</name>
<evidence type="ECO:0000259" key="5">
    <source>
        <dbReference type="SMART" id="SM00041"/>
    </source>
</evidence>
<dbReference type="GO" id="GO:0036122">
    <property type="term" value="F:BMP binding"/>
    <property type="evidence" value="ECO:0007669"/>
    <property type="project" value="TreeGrafter"/>
</dbReference>
<dbReference type="GO" id="GO:0009887">
    <property type="term" value="P:animal organ morphogenesis"/>
    <property type="evidence" value="ECO:0007669"/>
    <property type="project" value="TreeGrafter"/>
</dbReference>
<evidence type="ECO:0000313" key="7">
    <source>
        <dbReference type="WBParaSite" id="nRc.2.0.1.t06431-RA"/>
    </source>
</evidence>
<dbReference type="InterPro" id="IPR006207">
    <property type="entry name" value="Cys_knot_C"/>
</dbReference>
<keyword evidence="6" id="KW-1185">Reference proteome</keyword>
<evidence type="ECO:0000256" key="2">
    <source>
        <dbReference type="ARBA" id="ARBA00022525"/>
    </source>
</evidence>
<dbReference type="GO" id="GO:0038098">
    <property type="term" value="P:sequestering of BMP from receptor via BMP binding"/>
    <property type="evidence" value="ECO:0007669"/>
    <property type="project" value="TreeGrafter"/>
</dbReference>
<dbReference type="Pfam" id="PF03045">
    <property type="entry name" value="DAN"/>
    <property type="match status" value="1"/>
</dbReference>
<dbReference type="PANTHER" id="PTHR15283">
    <property type="entry name" value="GREMLIN 1"/>
    <property type="match status" value="1"/>
</dbReference>
<accession>A0A915HYU5</accession>
<evidence type="ECO:0000256" key="4">
    <source>
        <dbReference type="ARBA" id="ARBA00023157"/>
    </source>
</evidence>
<dbReference type="SMART" id="SM00041">
    <property type="entry name" value="CT"/>
    <property type="match status" value="1"/>
</dbReference>
<evidence type="ECO:0000313" key="6">
    <source>
        <dbReference type="Proteomes" id="UP000887565"/>
    </source>
</evidence>